<keyword evidence="1" id="KW-1133">Transmembrane helix</keyword>
<dbReference type="PANTHER" id="PTHR36443:SF1">
    <property type="entry name" value="BSR5223 PROTEIN"/>
    <property type="match status" value="1"/>
</dbReference>
<dbReference type="InterPro" id="IPR021320">
    <property type="entry name" value="DUF2905"/>
</dbReference>
<evidence type="ECO:0000313" key="3">
    <source>
        <dbReference type="Proteomes" id="UP000254337"/>
    </source>
</evidence>
<accession>A0A346AXL0</accession>
<feature type="transmembrane region" description="Helical" evidence="1">
    <location>
        <begin position="47"/>
        <end position="69"/>
    </location>
</feature>
<keyword evidence="3" id="KW-1185">Reference proteome</keyword>
<keyword evidence="1" id="KW-0812">Transmembrane</keyword>
<name>A0A346AXL0_9FIRM</name>
<dbReference type="EMBL" id="CP029462">
    <property type="protein sequence ID" value="AXL20603.1"/>
    <property type="molecule type" value="Genomic_DNA"/>
</dbReference>
<dbReference type="RefSeq" id="WP_087478044.1">
    <property type="nucleotide sequence ID" value="NZ_CALYAU010000002.1"/>
</dbReference>
<reference evidence="2 3" key="1">
    <citation type="submission" date="2018-05" db="EMBL/GenBank/DDBJ databases">
        <title>Complete genome sequence of Megasphaera sp. AJH120T, isolated from the ceca of a chicken.</title>
        <authorList>
            <person name="Maki J."/>
            <person name="Looft T."/>
        </authorList>
    </citation>
    <scope>NUCLEOTIDE SEQUENCE [LARGE SCALE GENOMIC DNA]</scope>
    <source>
        <strain evidence="2 3">AJH120</strain>
    </source>
</reference>
<dbReference type="AlphaFoldDB" id="A0A346AXL0"/>
<keyword evidence="1" id="KW-0472">Membrane</keyword>
<dbReference type="Pfam" id="PF11146">
    <property type="entry name" value="DUF2905"/>
    <property type="match status" value="1"/>
</dbReference>
<sequence>MAKTLILIGALFIAAGFVWLALEHIGVSRFLGNLPGDLNFTKGNVSFHFPIVTCLIISVVLTLILNIFFRH</sequence>
<gene>
    <name evidence="2" type="ORF">DKB62_02900</name>
</gene>
<organism evidence="2 3">
    <name type="scientific">Megasphaera stantonii</name>
    <dbReference type="NCBI Taxonomy" id="2144175"/>
    <lineage>
        <taxon>Bacteria</taxon>
        <taxon>Bacillati</taxon>
        <taxon>Bacillota</taxon>
        <taxon>Negativicutes</taxon>
        <taxon>Veillonellales</taxon>
        <taxon>Veillonellaceae</taxon>
        <taxon>Megasphaera</taxon>
    </lineage>
</organism>
<protein>
    <submittedName>
        <fullName evidence="2">DUF2905 domain-containing protein</fullName>
    </submittedName>
</protein>
<dbReference type="PANTHER" id="PTHR36443">
    <property type="entry name" value="BSR5223 PROTEIN"/>
    <property type="match status" value="1"/>
</dbReference>
<dbReference type="OrthoDB" id="9811610at2"/>
<evidence type="ECO:0000256" key="1">
    <source>
        <dbReference type="SAM" id="Phobius"/>
    </source>
</evidence>
<dbReference type="KEGG" id="meg:DKB62_02900"/>
<dbReference type="Proteomes" id="UP000254337">
    <property type="component" value="Chromosome"/>
</dbReference>
<evidence type="ECO:0000313" key="2">
    <source>
        <dbReference type="EMBL" id="AXL20603.1"/>
    </source>
</evidence>
<proteinExistence type="predicted"/>